<dbReference type="Gene3D" id="1.25.10.10">
    <property type="entry name" value="Leucine-rich Repeat Variant"/>
    <property type="match status" value="1"/>
</dbReference>
<dbReference type="AlphaFoldDB" id="A0ABD3FC72"/>
<dbReference type="EMBL" id="JBIMZQ010000023">
    <property type="protein sequence ID" value="KAL3664515.1"/>
    <property type="molecule type" value="Genomic_DNA"/>
</dbReference>
<protein>
    <submittedName>
        <fullName evidence="1">Uncharacterized protein</fullName>
    </submittedName>
</protein>
<gene>
    <name evidence="1" type="ORF">V7S43_010267</name>
</gene>
<proteinExistence type="predicted"/>
<organism evidence="1 2">
    <name type="scientific">Phytophthora oleae</name>
    <dbReference type="NCBI Taxonomy" id="2107226"/>
    <lineage>
        <taxon>Eukaryota</taxon>
        <taxon>Sar</taxon>
        <taxon>Stramenopiles</taxon>
        <taxon>Oomycota</taxon>
        <taxon>Peronosporomycetes</taxon>
        <taxon>Peronosporales</taxon>
        <taxon>Peronosporaceae</taxon>
        <taxon>Phytophthora</taxon>
    </lineage>
</organism>
<comment type="caution">
    <text evidence="1">The sequence shown here is derived from an EMBL/GenBank/DDBJ whole genome shotgun (WGS) entry which is preliminary data.</text>
</comment>
<name>A0ABD3FC72_9STRA</name>
<reference evidence="1 2" key="1">
    <citation type="submission" date="2024-09" db="EMBL/GenBank/DDBJ databases">
        <title>Genome sequencing and assembly of Phytophthora oleae, isolate VK10A, causative agent of rot of olive drupes.</title>
        <authorList>
            <person name="Conti Taguali S."/>
            <person name="Riolo M."/>
            <person name="La Spada F."/>
            <person name="Cacciola S.O."/>
            <person name="Dionisio G."/>
        </authorList>
    </citation>
    <scope>NUCLEOTIDE SEQUENCE [LARGE SCALE GENOMIC DNA]</scope>
    <source>
        <strain evidence="1 2">VK10A</strain>
    </source>
</reference>
<dbReference type="InterPro" id="IPR011989">
    <property type="entry name" value="ARM-like"/>
</dbReference>
<sequence>MEKVSDADTEPSLSRKMAPPLVTLLSAEPEIQYVELRNTSLFVQKRPSRRLSCSSASTTTRFMSRWRSSRSLFDSSQSATLNRFLLEFKEYMYATKVDVEFIRRSVHARAVKLERAAEKYI</sequence>
<keyword evidence="2" id="KW-1185">Reference proteome</keyword>
<evidence type="ECO:0000313" key="2">
    <source>
        <dbReference type="Proteomes" id="UP001632037"/>
    </source>
</evidence>
<evidence type="ECO:0000313" key="1">
    <source>
        <dbReference type="EMBL" id="KAL3664515.1"/>
    </source>
</evidence>
<accession>A0ABD3FC72</accession>
<dbReference type="Proteomes" id="UP001632037">
    <property type="component" value="Unassembled WGS sequence"/>
</dbReference>